<dbReference type="EMBL" id="NWUJ01000009">
    <property type="protein sequence ID" value="PFH33326.1"/>
    <property type="molecule type" value="Genomic_DNA"/>
</dbReference>
<feature type="compositionally biased region" description="Polar residues" evidence="2">
    <location>
        <begin position="1676"/>
        <end position="1687"/>
    </location>
</feature>
<feature type="region of interest" description="Disordered" evidence="2">
    <location>
        <begin position="1724"/>
        <end position="1744"/>
    </location>
</feature>
<organism evidence="3 4">
    <name type="scientific">Besnoitia besnoiti</name>
    <name type="common">Apicomplexan protozoan</name>
    <dbReference type="NCBI Taxonomy" id="94643"/>
    <lineage>
        <taxon>Eukaryota</taxon>
        <taxon>Sar</taxon>
        <taxon>Alveolata</taxon>
        <taxon>Apicomplexa</taxon>
        <taxon>Conoidasida</taxon>
        <taxon>Coccidia</taxon>
        <taxon>Eucoccidiorida</taxon>
        <taxon>Eimeriorina</taxon>
        <taxon>Sarcocystidae</taxon>
        <taxon>Besnoitia</taxon>
    </lineage>
</organism>
<dbReference type="RefSeq" id="XP_029217335.1">
    <property type="nucleotide sequence ID" value="XM_029366875.1"/>
</dbReference>
<keyword evidence="1" id="KW-0175">Coiled coil</keyword>
<sequence>MFSRDAESDNEPVTRASDPKEEAETSSREGGDGDGTPAVHEAPQQRPDGVLSLCDTQASPSSALLQFPQGNADDARPCCCLASLPTALETGAPAGLSGSPSGAPTSSTLAAVQPILEREQIGEASGQLRGIEACERGLPRDAGRNAHTDCPTVAEAEREKTCVERDEDAVPLESGMHDSVRACSERRWSGLLSDERRRSQESHVSLSCAEVAASHECSGTEEKSGLSGVWGLKDAPCWSRVELGSSVNFPGSGSSSYLPSSLPGPLLPCLPAWTSHCVESCQPLATMDDSTRRARSLDQGLKALLDEAAEDESDGDDLLETTAMKRGNSWPYFWVRRLLLLERRSLLYFSLPVSPGAPPRGCLPLQPRTRILVLRDCVSLYGRRNAYLLAVFNPSESAWHVGSAGASLKTSFLSSLAALLPVASLAPAASLGASPPTTIAASVPASCSPSFASHPRPSQRRRGFREPASRRASPRFRRLSTASGAQIPLCALPISINHILPIKLPSASPDARLPSPATASASDYASSVRNTGAMCSGRSLAERNQPQAPASFLASPVYICSPAAFAREFDAAPHPKFLFDFPDSGTYCRFCRSLAVAVRRIQRRADKSTGLRSASAACGASRLGSFHRHNPSGDEKPACERFSSGQGFAEETHSGVTPPGFVREEDSRCSPVSCSCRGGCAAPRLDSPLALASTSDPVEPGNRGKRNAPLPEACGILTVASPRLPFSAAASPPGTSWAEAASRRRSCCSEELAACFSAPLQNRLSSRNEEPCHGVACQSGFAESVVSEQGLDTHEKLPVCSPRDSLAACESPAPIVFADRPRCFYSSFERHSRRASQDSSVPSLSSPRTFPWEQFEGALDTVSQPEESFSQELGNPESSLGGCAASKDHTSRAQECRDKLGSRRPSSCARGLERTEISAPGPLAAPTASSCGAVCGCECSYPPFPEVRLSRGEFASETRGSCFPAPPGASLCGSDEGAVADCCSSPSCLRRSSGEACRSMQQKRLFHARESGGASGYAAAMENHFMRSFPEEKQRLEEGRCGRNGGGGLSARQMSRPEEDEETPAKWVGEATLVSLHSTVSRLLHVLEELRTNSKSTEDGAVAPAEQSATHRSEDFFTGSSTSATSPRSGGSSKRMWGFPSALADVSARSHLGSCRNSSTANGSEGGPPAGDATSLDTLAAAVRESLRAMSAESGAWAPRGRGANAFLAQNAWLLRAAETCAAEAPGGDEARADASLAAADEKEALLAQQQDQLERLQSVVQFLLRQQELQLVEGRYRDAAALQEDWEEQQRQWEQERRLRRQKCQRPQPGLEAISTRDTTSAAQISPLRASDGIEKEALHRPSHEALRSEGGATRVDEVSGTGARHAWREAAAKTQQGEISPAVWSAETGHSRSLRSLPLPLLAQQQVLDDWESRKQNARQKSAPAVTGMEGKRDSSWVSLRRRITLTEAPMTSPEGVECPRDVDSCSSRQRTEEPLFFCIATPRLTSEASEEGEPAQETSGAGCVGGRQPEDRPRTQEDRACPAVEQAALLSSGSGERDRACDCSTPPGAWSRAARGVGSYLATALQAEDAGSDVERSEAHLYKEWRGGGAPTAVMGEKKAQDKDARRNKIQDAQGDAGRAGSLGDQLGVKLPGGVQVGPPVEYFALPTAGKHNRLNLCVCPSREEARERDATTSDTGSGVSPSSAAGREVEIWRSFSARKQRAEDFVCGPNRGEAFYVHRDLAPHRKAEPRKGGRDSDVLC</sequence>
<protein>
    <submittedName>
        <fullName evidence="3">Uncharacterized protein</fullName>
    </submittedName>
</protein>
<evidence type="ECO:0000313" key="4">
    <source>
        <dbReference type="Proteomes" id="UP000224006"/>
    </source>
</evidence>
<feature type="region of interest" description="Disordered" evidence="2">
    <location>
        <begin position="1"/>
        <end position="55"/>
    </location>
</feature>
<feature type="region of interest" description="Disordered" evidence="2">
    <location>
        <begin position="447"/>
        <end position="479"/>
    </location>
</feature>
<feature type="compositionally biased region" description="Basic and acidic residues" evidence="2">
    <location>
        <begin position="17"/>
        <end position="31"/>
    </location>
</feature>
<keyword evidence="4" id="KW-1185">Reference proteome</keyword>
<evidence type="ECO:0000313" key="3">
    <source>
        <dbReference type="EMBL" id="PFH33326.1"/>
    </source>
</evidence>
<feature type="region of interest" description="Disordered" evidence="2">
    <location>
        <begin position="1034"/>
        <end position="1066"/>
    </location>
</feature>
<feature type="region of interest" description="Disordered" evidence="2">
    <location>
        <begin position="1487"/>
        <end position="1523"/>
    </location>
</feature>
<name>A0A2A9MBN3_BESBE</name>
<dbReference type="KEGG" id="bbes:BESB_085250"/>
<feature type="compositionally biased region" description="Basic and acidic residues" evidence="2">
    <location>
        <begin position="1333"/>
        <end position="1349"/>
    </location>
</feature>
<gene>
    <name evidence="3" type="ORF">BESB_085250</name>
</gene>
<evidence type="ECO:0000256" key="2">
    <source>
        <dbReference type="SAM" id="MobiDB-lite"/>
    </source>
</evidence>
<feature type="region of interest" description="Disordered" evidence="2">
    <location>
        <begin position="861"/>
        <end position="911"/>
    </location>
</feature>
<feature type="region of interest" description="Disordered" evidence="2">
    <location>
        <begin position="1591"/>
        <end position="1627"/>
    </location>
</feature>
<feature type="region of interest" description="Disordered" evidence="2">
    <location>
        <begin position="1301"/>
        <end position="1376"/>
    </location>
</feature>
<feature type="region of interest" description="Disordered" evidence="2">
    <location>
        <begin position="1153"/>
        <end position="1174"/>
    </location>
</feature>
<reference evidence="3 4" key="1">
    <citation type="submission" date="2017-09" db="EMBL/GenBank/DDBJ databases">
        <title>Genome sequencing of Besnoitia besnoiti strain Bb-Ger1.</title>
        <authorList>
            <person name="Schares G."/>
            <person name="Venepally P."/>
            <person name="Lorenzi H.A."/>
        </authorList>
    </citation>
    <scope>NUCLEOTIDE SEQUENCE [LARGE SCALE GENOMIC DNA]</scope>
    <source>
        <strain evidence="3 4">Bb-Ger1</strain>
    </source>
</reference>
<feature type="coiled-coil region" evidence="1">
    <location>
        <begin position="1240"/>
        <end position="1297"/>
    </location>
</feature>
<accession>A0A2A9MBN3</accession>
<dbReference type="VEuPathDB" id="ToxoDB:BESB_085250"/>
<dbReference type="OrthoDB" id="331101at2759"/>
<feature type="region of interest" description="Disordered" evidence="2">
    <location>
        <begin position="1667"/>
        <end position="1690"/>
    </location>
</feature>
<comment type="caution">
    <text evidence="3">The sequence shown here is derived from an EMBL/GenBank/DDBJ whole genome shotgun (WGS) entry which is preliminary data.</text>
</comment>
<feature type="compositionally biased region" description="Basic and acidic residues" evidence="2">
    <location>
        <begin position="1511"/>
        <end position="1523"/>
    </location>
</feature>
<dbReference type="GeneID" id="40313451"/>
<dbReference type="Proteomes" id="UP000224006">
    <property type="component" value="Chromosome VIII"/>
</dbReference>
<evidence type="ECO:0000256" key="1">
    <source>
        <dbReference type="SAM" id="Coils"/>
    </source>
</evidence>
<feature type="compositionally biased region" description="Basic and acidic residues" evidence="2">
    <location>
        <begin position="1599"/>
        <end position="1613"/>
    </location>
</feature>
<feature type="compositionally biased region" description="Polar residues" evidence="2">
    <location>
        <begin position="1118"/>
        <end position="1132"/>
    </location>
</feature>
<feature type="region of interest" description="Disordered" evidence="2">
    <location>
        <begin position="1093"/>
        <end position="1136"/>
    </location>
</feature>
<proteinExistence type="predicted"/>
<feature type="compositionally biased region" description="Polar residues" evidence="2">
    <location>
        <begin position="861"/>
        <end position="878"/>
    </location>
</feature>
<feature type="compositionally biased region" description="Basic and acidic residues" evidence="2">
    <location>
        <begin position="886"/>
        <end position="901"/>
    </location>
</feature>